<protein>
    <submittedName>
        <fullName evidence="1">Uncharacterized protein</fullName>
    </submittedName>
</protein>
<dbReference type="AlphaFoldDB" id="A0AAV0QQA3"/>
<keyword evidence="2" id="KW-1185">Reference proteome</keyword>
<name>A0AAV0QQA3_9ROSI</name>
<proteinExistence type="predicted"/>
<dbReference type="EMBL" id="CAMGYJ010000010">
    <property type="protein sequence ID" value="CAI0547324.1"/>
    <property type="molecule type" value="Genomic_DNA"/>
</dbReference>
<evidence type="ECO:0000313" key="2">
    <source>
        <dbReference type="Proteomes" id="UP001154282"/>
    </source>
</evidence>
<sequence>MMVTFASSLMQNFVCYVLVRFPSSALSKLVPESQKLVSLQTSRVVIAFQASLCLKLWNANGASVILFCAAHGDGALESGFSLGVVSPLSCLLSLVLDGSLISLSIDLF</sequence>
<gene>
    <name evidence="1" type="ORF">LITE_LOCUS44324</name>
</gene>
<comment type="caution">
    <text evidence="1">The sequence shown here is derived from an EMBL/GenBank/DDBJ whole genome shotgun (WGS) entry which is preliminary data.</text>
</comment>
<organism evidence="1 2">
    <name type="scientific">Linum tenue</name>
    <dbReference type="NCBI Taxonomy" id="586396"/>
    <lineage>
        <taxon>Eukaryota</taxon>
        <taxon>Viridiplantae</taxon>
        <taxon>Streptophyta</taxon>
        <taxon>Embryophyta</taxon>
        <taxon>Tracheophyta</taxon>
        <taxon>Spermatophyta</taxon>
        <taxon>Magnoliopsida</taxon>
        <taxon>eudicotyledons</taxon>
        <taxon>Gunneridae</taxon>
        <taxon>Pentapetalae</taxon>
        <taxon>rosids</taxon>
        <taxon>fabids</taxon>
        <taxon>Malpighiales</taxon>
        <taxon>Linaceae</taxon>
        <taxon>Linum</taxon>
    </lineage>
</organism>
<dbReference type="Proteomes" id="UP001154282">
    <property type="component" value="Unassembled WGS sequence"/>
</dbReference>
<reference evidence="1" key="1">
    <citation type="submission" date="2022-08" db="EMBL/GenBank/DDBJ databases">
        <authorList>
            <person name="Gutierrez-Valencia J."/>
        </authorList>
    </citation>
    <scope>NUCLEOTIDE SEQUENCE</scope>
</reference>
<accession>A0AAV0QQA3</accession>
<evidence type="ECO:0000313" key="1">
    <source>
        <dbReference type="EMBL" id="CAI0547324.1"/>
    </source>
</evidence>